<keyword evidence="2" id="KW-0732">Signal</keyword>
<comment type="caution">
    <text evidence="3">The sequence shown here is derived from an EMBL/GenBank/DDBJ whole genome shotgun (WGS) entry which is preliminary data.</text>
</comment>
<sequence length="305" mass="33284">MMHSFHLAVVLAAALFSINVDAKSSNVYSFRGGKSSSEGLKHGARGLDCLKNLIGEDKLTHHINTTIEAAIEDVSQDELSVAVFMSFGKEGIDRVCHANQQQEHNRKLRENYRPEPPKKKRRLQEEAACSSEPVDAGYPGTGDGGSVYTAYAVSGNIDAYLPDGAPYTSRTDPKKVIQQAQVVLDDALEAEYHGVLCEGYFDGVADLLSIPDFVVVKQGAILDGINSLTCGIAQGVARGTQAEMRTNIAFAQKHDTLVNEAETRATYMNTNRFAESVCSLSTEMLSLNLDILVVKEELETRRKRA</sequence>
<feature type="compositionally biased region" description="Basic and acidic residues" evidence="1">
    <location>
        <begin position="103"/>
        <end position="117"/>
    </location>
</feature>
<reference evidence="3" key="1">
    <citation type="submission" date="2020-06" db="EMBL/GenBank/DDBJ databases">
        <authorList>
            <consortium name="Plant Systems Biology data submission"/>
        </authorList>
    </citation>
    <scope>NUCLEOTIDE SEQUENCE</scope>
    <source>
        <strain evidence="3">D6</strain>
    </source>
</reference>
<dbReference type="AlphaFoldDB" id="A0A9N8E3H4"/>
<proteinExistence type="predicted"/>
<organism evidence="3 4">
    <name type="scientific">Seminavis robusta</name>
    <dbReference type="NCBI Taxonomy" id="568900"/>
    <lineage>
        <taxon>Eukaryota</taxon>
        <taxon>Sar</taxon>
        <taxon>Stramenopiles</taxon>
        <taxon>Ochrophyta</taxon>
        <taxon>Bacillariophyta</taxon>
        <taxon>Bacillariophyceae</taxon>
        <taxon>Bacillariophycidae</taxon>
        <taxon>Naviculales</taxon>
        <taxon>Naviculaceae</taxon>
        <taxon>Seminavis</taxon>
    </lineage>
</organism>
<evidence type="ECO:0000256" key="2">
    <source>
        <dbReference type="SAM" id="SignalP"/>
    </source>
</evidence>
<accession>A0A9N8E3H4</accession>
<gene>
    <name evidence="3" type="ORF">SEMRO_614_G175780.1</name>
</gene>
<feature type="chain" id="PRO_5040300511" evidence="2">
    <location>
        <begin position="23"/>
        <end position="305"/>
    </location>
</feature>
<keyword evidence="4" id="KW-1185">Reference proteome</keyword>
<feature type="region of interest" description="Disordered" evidence="1">
    <location>
        <begin position="98"/>
        <end position="124"/>
    </location>
</feature>
<name>A0A9N8E3H4_9STRA</name>
<feature type="signal peptide" evidence="2">
    <location>
        <begin position="1"/>
        <end position="22"/>
    </location>
</feature>
<evidence type="ECO:0000256" key="1">
    <source>
        <dbReference type="SAM" id="MobiDB-lite"/>
    </source>
</evidence>
<dbReference type="Proteomes" id="UP001153069">
    <property type="component" value="Unassembled WGS sequence"/>
</dbReference>
<evidence type="ECO:0000313" key="4">
    <source>
        <dbReference type="Proteomes" id="UP001153069"/>
    </source>
</evidence>
<protein>
    <submittedName>
        <fullName evidence="3">Uncharacterized protein</fullName>
    </submittedName>
</protein>
<dbReference type="EMBL" id="CAICTM010000613">
    <property type="protein sequence ID" value="CAB9513812.1"/>
    <property type="molecule type" value="Genomic_DNA"/>
</dbReference>
<evidence type="ECO:0000313" key="3">
    <source>
        <dbReference type="EMBL" id="CAB9513812.1"/>
    </source>
</evidence>